<dbReference type="SMART" id="SM00356">
    <property type="entry name" value="ZnF_C3H1"/>
    <property type="match status" value="1"/>
</dbReference>
<proteinExistence type="predicted"/>
<dbReference type="PROSITE" id="PS50103">
    <property type="entry name" value="ZF_C3H1"/>
    <property type="match status" value="1"/>
</dbReference>
<dbReference type="InterPro" id="IPR036855">
    <property type="entry name" value="Znf_CCCH_sf"/>
</dbReference>
<reference evidence="8" key="1">
    <citation type="journal article" date="2022" name="Int. J. Mol. Sci.">
        <title>Draft Genome of Tanacetum Coccineum: Genomic Comparison of Closely Related Tanacetum-Family Plants.</title>
        <authorList>
            <person name="Yamashiro T."/>
            <person name="Shiraishi A."/>
            <person name="Nakayama K."/>
            <person name="Satake H."/>
        </authorList>
    </citation>
    <scope>NUCLEOTIDE SEQUENCE</scope>
</reference>
<evidence type="ECO:0000256" key="3">
    <source>
        <dbReference type="ARBA" id="ARBA00022833"/>
    </source>
</evidence>
<keyword evidence="3 4" id="KW-0862">Zinc</keyword>
<dbReference type="InterPro" id="IPR000571">
    <property type="entry name" value="Znf_CCCH"/>
</dbReference>
<gene>
    <name evidence="8" type="ORF">Tco_0656790</name>
</gene>
<evidence type="ECO:0000259" key="7">
    <source>
        <dbReference type="PROSITE" id="PS50103"/>
    </source>
</evidence>
<dbReference type="Pfam" id="PF07727">
    <property type="entry name" value="RVT_2"/>
    <property type="match status" value="1"/>
</dbReference>
<keyword evidence="1 4" id="KW-0479">Metal-binding</keyword>
<accession>A0ABQ4X9U6</accession>
<evidence type="ECO:0000256" key="5">
    <source>
        <dbReference type="SAM" id="Coils"/>
    </source>
</evidence>
<evidence type="ECO:0000256" key="4">
    <source>
        <dbReference type="PROSITE-ProRule" id="PRU00723"/>
    </source>
</evidence>
<organism evidence="8 9">
    <name type="scientific">Tanacetum coccineum</name>
    <dbReference type="NCBI Taxonomy" id="301880"/>
    <lineage>
        <taxon>Eukaryota</taxon>
        <taxon>Viridiplantae</taxon>
        <taxon>Streptophyta</taxon>
        <taxon>Embryophyta</taxon>
        <taxon>Tracheophyta</taxon>
        <taxon>Spermatophyta</taxon>
        <taxon>Magnoliopsida</taxon>
        <taxon>eudicotyledons</taxon>
        <taxon>Gunneridae</taxon>
        <taxon>Pentapetalae</taxon>
        <taxon>asterids</taxon>
        <taxon>campanulids</taxon>
        <taxon>Asterales</taxon>
        <taxon>Asteraceae</taxon>
        <taxon>Asteroideae</taxon>
        <taxon>Anthemideae</taxon>
        <taxon>Anthemidinae</taxon>
        <taxon>Tanacetum</taxon>
    </lineage>
</organism>
<evidence type="ECO:0000313" key="8">
    <source>
        <dbReference type="EMBL" id="GJS62006.1"/>
    </source>
</evidence>
<dbReference type="EMBL" id="BQNB010009330">
    <property type="protein sequence ID" value="GJS62006.1"/>
    <property type="molecule type" value="Genomic_DNA"/>
</dbReference>
<evidence type="ECO:0000256" key="6">
    <source>
        <dbReference type="SAM" id="MobiDB-lite"/>
    </source>
</evidence>
<keyword evidence="5" id="KW-0175">Coiled coil</keyword>
<feature type="zinc finger region" description="C3H1-type" evidence="4">
    <location>
        <begin position="48"/>
        <end position="70"/>
    </location>
</feature>
<dbReference type="Pfam" id="PF00642">
    <property type="entry name" value="zf-CCCH"/>
    <property type="match status" value="1"/>
</dbReference>
<protein>
    <submittedName>
        <fullName evidence="8">Gag-pol polyprotein</fullName>
    </submittedName>
</protein>
<evidence type="ECO:0000256" key="2">
    <source>
        <dbReference type="ARBA" id="ARBA00022771"/>
    </source>
</evidence>
<feature type="domain" description="C3H1-type" evidence="7">
    <location>
        <begin position="48"/>
        <end position="70"/>
    </location>
</feature>
<name>A0ABQ4X9U6_9ASTR</name>
<keyword evidence="9" id="KW-1185">Reference proteome</keyword>
<dbReference type="InterPro" id="IPR013103">
    <property type="entry name" value="RVT_2"/>
</dbReference>
<feature type="compositionally biased region" description="Polar residues" evidence="6">
    <location>
        <begin position="249"/>
        <end position="258"/>
    </location>
</feature>
<reference evidence="8" key="2">
    <citation type="submission" date="2022-01" db="EMBL/GenBank/DDBJ databases">
        <authorList>
            <person name="Yamashiro T."/>
            <person name="Shiraishi A."/>
            <person name="Satake H."/>
            <person name="Nakayama K."/>
        </authorList>
    </citation>
    <scope>NUCLEOTIDE SEQUENCE</scope>
</reference>
<evidence type="ECO:0000313" key="9">
    <source>
        <dbReference type="Proteomes" id="UP001151760"/>
    </source>
</evidence>
<dbReference type="Gene3D" id="3.30.1370.210">
    <property type="match status" value="1"/>
</dbReference>
<evidence type="ECO:0000256" key="1">
    <source>
        <dbReference type="ARBA" id="ARBA00022723"/>
    </source>
</evidence>
<feature type="coiled-coil region" evidence="5">
    <location>
        <begin position="353"/>
        <end position="413"/>
    </location>
</feature>
<dbReference type="SUPFAM" id="SSF90229">
    <property type="entry name" value="CCCH zinc finger"/>
    <property type="match status" value="1"/>
</dbReference>
<sequence length="476" mass="53935">MLTTEEMRLKSKSLSLLVDSSSSSLMVLMVETCITRRPSTPHVKTWRSCYNFARGSCRFGNECKFVHDENAKSNGNKTVNGINSDELLTKLLRQLDLTTIWLQKILLGSEVLRRLVSYNFISCNKEKPPVLLCHACQLGKHVRLPFASSDTVGMYTAYLLLYVDDIVLTASSEMLLQQVIHSLYQEFSMIDHGSLNYFLGVFVTCDSTGMFLSQRKYAIEILERSHMVGCNPSWTSVDTESKLRDDSDLQNTSSSSGNDADADDAAIKPVYDEEPMVEVQLTTECNVFAIGQQHTEQPEFNNEGGVDQDSEQCYGKCPLPAKLTNHKTTELSNKSLNNEAKVKHDIDEIETINIELEHSVAKLLTENEHLNKENEHLKKTYKDLYDSIKKTRIQEKVLENATLKKELRKLKRNSVDTKFAKPSILGKLILQPLRNQSVVRQLSAFKSERPRISKHRFASQVDVKKNLSKPVSSLFV</sequence>
<comment type="caution">
    <text evidence="8">The sequence shown here is derived from an EMBL/GenBank/DDBJ whole genome shotgun (WGS) entry which is preliminary data.</text>
</comment>
<feature type="region of interest" description="Disordered" evidence="6">
    <location>
        <begin position="236"/>
        <end position="264"/>
    </location>
</feature>
<keyword evidence="2 4" id="KW-0863">Zinc-finger</keyword>
<dbReference type="Proteomes" id="UP001151760">
    <property type="component" value="Unassembled WGS sequence"/>
</dbReference>